<name>A0AAN6X9N3_9PEZI</name>
<comment type="caution">
    <text evidence="1">The sequence shown here is derived from an EMBL/GenBank/DDBJ whole genome shotgun (WGS) entry which is preliminary data.</text>
</comment>
<gene>
    <name evidence="1" type="ORF">QBC40DRAFT_300252</name>
</gene>
<keyword evidence="2" id="KW-1185">Reference proteome</keyword>
<dbReference type="AlphaFoldDB" id="A0AAN6X9N3"/>
<dbReference type="Proteomes" id="UP001303160">
    <property type="component" value="Unassembled WGS sequence"/>
</dbReference>
<organism evidence="1 2">
    <name type="scientific">Triangularia verruculosa</name>
    <dbReference type="NCBI Taxonomy" id="2587418"/>
    <lineage>
        <taxon>Eukaryota</taxon>
        <taxon>Fungi</taxon>
        <taxon>Dikarya</taxon>
        <taxon>Ascomycota</taxon>
        <taxon>Pezizomycotina</taxon>
        <taxon>Sordariomycetes</taxon>
        <taxon>Sordariomycetidae</taxon>
        <taxon>Sordariales</taxon>
        <taxon>Podosporaceae</taxon>
        <taxon>Triangularia</taxon>
    </lineage>
</organism>
<accession>A0AAN6X9N3</accession>
<dbReference type="EMBL" id="MU863984">
    <property type="protein sequence ID" value="KAK4196454.1"/>
    <property type="molecule type" value="Genomic_DNA"/>
</dbReference>
<reference evidence="1" key="1">
    <citation type="journal article" date="2023" name="Mol. Phylogenet. Evol.">
        <title>Genome-scale phylogeny and comparative genomics of the fungal order Sordariales.</title>
        <authorList>
            <person name="Hensen N."/>
            <person name="Bonometti L."/>
            <person name="Westerberg I."/>
            <person name="Brannstrom I.O."/>
            <person name="Guillou S."/>
            <person name="Cros-Aarteil S."/>
            <person name="Calhoun S."/>
            <person name="Haridas S."/>
            <person name="Kuo A."/>
            <person name="Mondo S."/>
            <person name="Pangilinan J."/>
            <person name="Riley R."/>
            <person name="LaButti K."/>
            <person name="Andreopoulos B."/>
            <person name="Lipzen A."/>
            <person name="Chen C."/>
            <person name="Yan M."/>
            <person name="Daum C."/>
            <person name="Ng V."/>
            <person name="Clum A."/>
            <person name="Steindorff A."/>
            <person name="Ohm R.A."/>
            <person name="Martin F."/>
            <person name="Silar P."/>
            <person name="Natvig D.O."/>
            <person name="Lalanne C."/>
            <person name="Gautier V."/>
            <person name="Ament-Velasquez S.L."/>
            <person name="Kruys A."/>
            <person name="Hutchinson M.I."/>
            <person name="Powell A.J."/>
            <person name="Barry K."/>
            <person name="Miller A.N."/>
            <person name="Grigoriev I.V."/>
            <person name="Debuchy R."/>
            <person name="Gladieux P."/>
            <person name="Hiltunen Thoren M."/>
            <person name="Johannesson H."/>
        </authorList>
    </citation>
    <scope>NUCLEOTIDE SEQUENCE</scope>
    <source>
        <strain evidence="1">CBS 315.58</strain>
    </source>
</reference>
<proteinExistence type="predicted"/>
<protein>
    <submittedName>
        <fullName evidence="1">Uncharacterized protein</fullName>
    </submittedName>
</protein>
<reference evidence="1" key="2">
    <citation type="submission" date="2023-05" db="EMBL/GenBank/DDBJ databases">
        <authorList>
            <consortium name="Lawrence Berkeley National Laboratory"/>
            <person name="Steindorff A."/>
            <person name="Hensen N."/>
            <person name="Bonometti L."/>
            <person name="Westerberg I."/>
            <person name="Brannstrom I.O."/>
            <person name="Guillou S."/>
            <person name="Cros-Aarteil S."/>
            <person name="Calhoun S."/>
            <person name="Haridas S."/>
            <person name="Kuo A."/>
            <person name="Mondo S."/>
            <person name="Pangilinan J."/>
            <person name="Riley R."/>
            <person name="Labutti K."/>
            <person name="Andreopoulos B."/>
            <person name="Lipzen A."/>
            <person name="Chen C."/>
            <person name="Yanf M."/>
            <person name="Daum C."/>
            <person name="Ng V."/>
            <person name="Clum A."/>
            <person name="Ohm R."/>
            <person name="Martin F."/>
            <person name="Silar P."/>
            <person name="Natvig D."/>
            <person name="Lalanne C."/>
            <person name="Gautier V."/>
            <person name="Ament-Velasquez S.L."/>
            <person name="Kruys A."/>
            <person name="Hutchinson M.I."/>
            <person name="Powell A.J."/>
            <person name="Barry K."/>
            <person name="Miller A.N."/>
            <person name="Grigoriev I.V."/>
            <person name="Debuchy R."/>
            <person name="Gladieux P."/>
            <person name="Thoren M.H."/>
            <person name="Johannesson H."/>
        </authorList>
    </citation>
    <scope>NUCLEOTIDE SEQUENCE</scope>
    <source>
        <strain evidence="1">CBS 315.58</strain>
    </source>
</reference>
<sequence length="147" mass="15926">MAPVPVLWVGAARTVSAGYPALGILAPLNRPLAPYGFAGGCRVLLTLMTRISWYIFYYTGSHPSPLGCLPRWAAEALAEALTRLYVNLDNECRLLALVAAEATAEAPTLLYFGLLSLLYGIPPVTTGMPAEQLFKYLLRQRLCIGVV</sequence>
<evidence type="ECO:0000313" key="2">
    <source>
        <dbReference type="Proteomes" id="UP001303160"/>
    </source>
</evidence>
<evidence type="ECO:0000313" key="1">
    <source>
        <dbReference type="EMBL" id="KAK4196454.1"/>
    </source>
</evidence>